<gene>
    <name evidence="3" type="ORF">LY89DRAFT_742756</name>
</gene>
<evidence type="ECO:0000313" key="4">
    <source>
        <dbReference type="Proteomes" id="UP000070700"/>
    </source>
</evidence>
<feature type="compositionally biased region" description="Basic residues" evidence="1">
    <location>
        <begin position="71"/>
        <end position="86"/>
    </location>
</feature>
<dbReference type="GeneID" id="28830596"/>
<accession>A0A132B537</accession>
<evidence type="ECO:0000313" key="3">
    <source>
        <dbReference type="EMBL" id="KUJ07526.1"/>
    </source>
</evidence>
<protein>
    <submittedName>
        <fullName evidence="3">Uncharacterized protein</fullName>
    </submittedName>
</protein>
<proteinExistence type="predicted"/>
<organism evidence="3 4">
    <name type="scientific">Mollisia scopiformis</name>
    <name type="common">Conifer needle endophyte fungus</name>
    <name type="synonym">Phialocephala scopiformis</name>
    <dbReference type="NCBI Taxonomy" id="149040"/>
    <lineage>
        <taxon>Eukaryota</taxon>
        <taxon>Fungi</taxon>
        <taxon>Dikarya</taxon>
        <taxon>Ascomycota</taxon>
        <taxon>Pezizomycotina</taxon>
        <taxon>Leotiomycetes</taxon>
        <taxon>Helotiales</taxon>
        <taxon>Mollisiaceae</taxon>
        <taxon>Mollisia</taxon>
    </lineage>
</organism>
<name>A0A132B537_MOLSC</name>
<reference evidence="3 4" key="1">
    <citation type="submission" date="2015-10" db="EMBL/GenBank/DDBJ databases">
        <title>Full genome of DAOMC 229536 Phialocephala scopiformis, a fungal endophyte of spruce producing the potent anti-insectan compound rugulosin.</title>
        <authorList>
            <consortium name="DOE Joint Genome Institute"/>
            <person name="Walker A.K."/>
            <person name="Frasz S.L."/>
            <person name="Seifert K.A."/>
            <person name="Miller J.D."/>
            <person name="Mondo S.J."/>
            <person name="Labutti K."/>
            <person name="Lipzen A."/>
            <person name="Dockter R."/>
            <person name="Kennedy M."/>
            <person name="Grigoriev I.V."/>
            <person name="Spatafora J.W."/>
        </authorList>
    </citation>
    <scope>NUCLEOTIDE SEQUENCE [LARGE SCALE GENOMIC DNA]</scope>
    <source>
        <strain evidence="3 4">CBS 120377</strain>
    </source>
</reference>
<evidence type="ECO:0000256" key="2">
    <source>
        <dbReference type="SAM" id="Phobius"/>
    </source>
</evidence>
<sequence>MAPILIVKDLLSRRAISKALHIFLGIFITLVILGILGVIVYLFCVHYLPTIFLNFAARKAKKEVQKQVKKQVSKQVQKHAQKRAEKHQREADGAAGAGV</sequence>
<dbReference type="AlphaFoldDB" id="A0A132B537"/>
<feature type="transmembrane region" description="Helical" evidence="2">
    <location>
        <begin position="20"/>
        <end position="43"/>
    </location>
</feature>
<evidence type="ECO:0000256" key="1">
    <source>
        <dbReference type="SAM" id="MobiDB-lite"/>
    </source>
</evidence>
<keyword evidence="2" id="KW-0472">Membrane</keyword>
<feature type="region of interest" description="Disordered" evidence="1">
    <location>
        <begin position="71"/>
        <end position="99"/>
    </location>
</feature>
<dbReference type="InParanoid" id="A0A132B537"/>
<dbReference type="RefSeq" id="XP_018061881.1">
    <property type="nucleotide sequence ID" value="XM_018220870.1"/>
</dbReference>
<dbReference type="Proteomes" id="UP000070700">
    <property type="component" value="Unassembled WGS sequence"/>
</dbReference>
<dbReference type="EMBL" id="KQ947439">
    <property type="protein sequence ID" value="KUJ07526.1"/>
    <property type="molecule type" value="Genomic_DNA"/>
</dbReference>
<keyword evidence="4" id="KW-1185">Reference proteome</keyword>
<keyword evidence="2" id="KW-0812">Transmembrane</keyword>
<dbReference type="KEGG" id="psco:LY89DRAFT_742756"/>
<keyword evidence="2" id="KW-1133">Transmembrane helix</keyword>